<dbReference type="PANTHER" id="PTHR43246">
    <property type="entry name" value="PEPTIDYL-PROLYL CIS-TRANS ISOMERASE CYP38, CHLOROPLASTIC"/>
    <property type="match status" value="1"/>
</dbReference>
<evidence type="ECO:0000259" key="8">
    <source>
        <dbReference type="PROSITE" id="PS50072"/>
    </source>
</evidence>
<evidence type="ECO:0000256" key="2">
    <source>
        <dbReference type="ARBA" id="ARBA00004496"/>
    </source>
</evidence>
<dbReference type="Proteomes" id="UP000092527">
    <property type="component" value="Unassembled WGS sequence"/>
</dbReference>
<evidence type="ECO:0000256" key="5">
    <source>
        <dbReference type="ARBA" id="ARBA00023110"/>
    </source>
</evidence>
<dbReference type="Pfam" id="PF00160">
    <property type="entry name" value="Pro_isomerase"/>
    <property type="match status" value="1"/>
</dbReference>
<proteinExistence type="inferred from homology"/>
<dbReference type="PROSITE" id="PS50072">
    <property type="entry name" value="CSA_PPIASE_2"/>
    <property type="match status" value="1"/>
</dbReference>
<feature type="domain" description="PPIase cyclophilin-type" evidence="8">
    <location>
        <begin position="1"/>
        <end position="162"/>
    </location>
</feature>
<dbReference type="CDD" id="cd01920">
    <property type="entry name" value="cyclophilin_EcCYP_like"/>
    <property type="match status" value="1"/>
</dbReference>
<dbReference type="AlphaFoldDB" id="A0AB36E577"/>
<dbReference type="PIRSF" id="PIRSF001467">
    <property type="entry name" value="Peptidylpro_ismrse"/>
    <property type="match status" value="1"/>
</dbReference>
<dbReference type="PROSITE" id="PS00170">
    <property type="entry name" value="CSA_PPIASE_1"/>
    <property type="match status" value="1"/>
</dbReference>
<name>A0AB36E577_9PAST</name>
<evidence type="ECO:0000256" key="3">
    <source>
        <dbReference type="ARBA" id="ARBA00007365"/>
    </source>
</evidence>
<dbReference type="Gene3D" id="2.40.100.10">
    <property type="entry name" value="Cyclophilin-like"/>
    <property type="match status" value="1"/>
</dbReference>
<dbReference type="InterPro" id="IPR044665">
    <property type="entry name" value="E_coli_cyclophilin_A-like"/>
</dbReference>
<dbReference type="EMBL" id="JTJU01000001">
    <property type="protein sequence ID" value="OBX12164.1"/>
    <property type="molecule type" value="Genomic_DNA"/>
</dbReference>
<dbReference type="GO" id="GO:0006457">
    <property type="term" value="P:protein folding"/>
    <property type="evidence" value="ECO:0007669"/>
    <property type="project" value="InterPro"/>
</dbReference>
<evidence type="ECO:0000256" key="6">
    <source>
        <dbReference type="ARBA" id="ARBA00023235"/>
    </source>
</evidence>
<sequence length="163" mass="18205">MIILHTNFGDIKIALNFEKAPITAENFLNYCKEGFYNNTIFHRVIDGFMIQGGGMEVGMKEKATKAPIRNEANNGLSNKRGTIAMARTQAPHSASAQFFINVKDNSFLDFKEESLHGWGYCVFGEVVEGMDVVDKIRIVKTTRKGYHDDVPVEDVIIQSVTVA</sequence>
<comment type="catalytic activity">
    <reaction evidence="7">
        <text>[protein]-peptidylproline (omega=180) = [protein]-peptidylproline (omega=0)</text>
        <dbReference type="Rhea" id="RHEA:16237"/>
        <dbReference type="Rhea" id="RHEA-COMP:10747"/>
        <dbReference type="Rhea" id="RHEA-COMP:10748"/>
        <dbReference type="ChEBI" id="CHEBI:83833"/>
        <dbReference type="ChEBI" id="CHEBI:83834"/>
        <dbReference type="EC" id="5.2.1.8"/>
    </reaction>
</comment>
<organism evidence="9 10">
    <name type="scientific">Gallibacterium salpingitidis</name>
    <dbReference type="NCBI Taxonomy" id="505341"/>
    <lineage>
        <taxon>Bacteria</taxon>
        <taxon>Pseudomonadati</taxon>
        <taxon>Pseudomonadota</taxon>
        <taxon>Gammaproteobacteria</taxon>
        <taxon>Pasteurellales</taxon>
        <taxon>Pasteurellaceae</taxon>
        <taxon>Gallibacterium</taxon>
    </lineage>
</organism>
<dbReference type="InterPro" id="IPR024936">
    <property type="entry name" value="Cyclophilin-type_PPIase"/>
</dbReference>
<gene>
    <name evidence="9" type="ORF">QV09_00390</name>
</gene>
<dbReference type="InterPro" id="IPR020892">
    <property type="entry name" value="Cyclophilin-type_PPIase_CS"/>
</dbReference>
<dbReference type="GO" id="GO:0005737">
    <property type="term" value="C:cytoplasm"/>
    <property type="evidence" value="ECO:0007669"/>
    <property type="project" value="UniProtKB-SubCell"/>
</dbReference>
<accession>A0AB36E577</accession>
<dbReference type="SUPFAM" id="SSF50891">
    <property type="entry name" value="Cyclophilin-like"/>
    <property type="match status" value="1"/>
</dbReference>
<dbReference type="RefSeq" id="WP_066113859.1">
    <property type="nucleotide sequence ID" value="NZ_JTJT01000073.1"/>
</dbReference>
<evidence type="ECO:0000313" key="10">
    <source>
        <dbReference type="Proteomes" id="UP000092527"/>
    </source>
</evidence>
<reference evidence="9 10" key="1">
    <citation type="submission" date="2014-11" db="EMBL/GenBank/DDBJ databases">
        <title>Pan-genome of Gallibacterium spp.</title>
        <authorList>
            <person name="Kudirkiene E."/>
            <person name="Bojesen A.M."/>
        </authorList>
    </citation>
    <scope>NUCLEOTIDE SEQUENCE [LARGE SCALE GENOMIC DNA]</scope>
    <source>
        <strain evidence="9 10">18469/18</strain>
    </source>
</reference>
<evidence type="ECO:0000256" key="1">
    <source>
        <dbReference type="ARBA" id="ARBA00002388"/>
    </source>
</evidence>
<comment type="function">
    <text evidence="1 7">PPIases accelerate the folding of proteins. It catalyzes the cis-trans isomerization of proline imidic peptide bonds in oligopeptides.</text>
</comment>
<evidence type="ECO:0000256" key="4">
    <source>
        <dbReference type="ARBA" id="ARBA00022490"/>
    </source>
</evidence>
<dbReference type="EC" id="5.2.1.8" evidence="7"/>
<dbReference type="GO" id="GO:0003755">
    <property type="term" value="F:peptidyl-prolyl cis-trans isomerase activity"/>
    <property type="evidence" value="ECO:0007669"/>
    <property type="project" value="UniProtKB-UniRule"/>
</dbReference>
<keyword evidence="6 7" id="KW-0413">Isomerase</keyword>
<dbReference type="InterPro" id="IPR002130">
    <property type="entry name" value="Cyclophilin-type_PPIase_dom"/>
</dbReference>
<dbReference type="PRINTS" id="PR00153">
    <property type="entry name" value="CSAPPISMRASE"/>
</dbReference>
<comment type="subcellular location">
    <subcellularLocation>
        <location evidence="2">Cytoplasm</location>
    </subcellularLocation>
</comment>
<dbReference type="InterPro" id="IPR029000">
    <property type="entry name" value="Cyclophilin-like_dom_sf"/>
</dbReference>
<keyword evidence="4" id="KW-0963">Cytoplasm</keyword>
<protein>
    <recommendedName>
        <fullName evidence="7">Peptidyl-prolyl cis-trans isomerase</fullName>
        <shortName evidence="7">PPIase</shortName>
        <ecNumber evidence="7">5.2.1.8</ecNumber>
    </recommendedName>
</protein>
<dbReference type="FunFam" id="2.40.100.10:FF:000004">
    <property type="entry name" value="Peptidyl-prolyl cis-trans isomerase"/>
    <property type="match status" value="1"/>
</dbReference>
<comment type="similarity">
    <text evidence="3 7">Belongs to the cyclophilin-type PPIase family.</text>
</comment>
<evidence type="ECO:0000313" key="9">
    <source>
        <dbReference type="EMBL" id="OBX12164.1"/>
    </source>
</evidence>
<keyword evidence="5 7" id="KW-0697">Rotamase</keyword>
<comment type="caution">
    <text evidence="9">The sequence shown here is derived from an EMBL/GenBank/DDBJ whole genome shotgun (WGS) entry which is preliminary data.</text>
</comment>
<evidence type="ECO:0000256" key="7">
    <source>
        <dbReference type="RuleBase" id="RU363019"/>
    </source>
</evidence>